<dbReference type="InterPro" id="IPR036721">
    <property type="entry name" value="RCK_C_sf"/>
</dbReference>
<sequence length="267" mass="29108">MRFRTLYNAAVVAVHREGVRVPLKVQDIVLQGGDVLLLSAHVKWAEEHRHDKSFVLLQFANGIISIGRNVGGTGSALIAIYIATALMSELLTNNAAGAIMYPIAAIAGDALKISPRDTSIAVMLGASAGFINPFSYQTNLMVYAAGNYNVPEFAKIGAPFQIWLLIVAGFILGYRNQCHTVWIVSWVAVAAFVIMPALYMWLVPIRIQLKVDDFFVAFAAFFDIKNWTSGRRGRALYGRSASQSSSDQELPVPPNGSFKASRAKVNS</sequence>
<evidence type="ECO:0000256" key="3">
    <source>
        <dbReference type="ARBA" id="ARBA00022989"/>
    </source>
</evidence>
<feature type="transmembrane region" description="Helical" evidence="6">
    <location>
        <begin position="156"/>
        <end position="174"/>
    </location>
</feature>
<gene>
    <name evidence="7" type="ORF">GPECTOR_88g450</name>
</gene>
<dbReference type="InterPro" id="IPR051679">
    <property type="entry name" value="DASS-Related_Transporters"/>
</dbReference>
<comment type="caution">
    <text evidence="7">The sequence shown here is derived from an EMBL/GenBank/DDBJ whole genome shotgun (WGS) entry which is preliminary data.</text>
</comment>
<keyword evidence="3 6" id="KW-1133">Transmembrane helix</keyword>
<dbReference type="AlphaFoldDB" id="A0A150G0Z1"/>
<dbReference type="STRING" id="33097.A0A150G0Z1"/>
<proteinExistence type="predicted"/>
<dbReference type="SUPFAM" id="SSF116726">
    <property type="entry name" value="TrkA C-terminal domain-like"/>
    <property type="match status" value="1"/>
</dbReference>
<evidence type="ECO:0000256" key="2">
    <source>
        <dbReference type="ARBA" id="ARBA00022692"/>
    </source>
</evidence>
<dbReference type="GO" id="GO:0006813">
    <property type="term" value="P:potassium ion transport"/>
    <property type="evidence" value="ECO:0007669"/>
    <property type="project" value="InterPro"/>
</dbReference>
<feature type="region of interest" description="Disordered" evidence="5">
    <location>
        <begin position="239"/>
        <end position="267"/>
    </location>
</feature>
<reference evidence="8" key="1">
    <citation type="journal article" date="2016" name="Nat. Commun.">
        <title>The Gonium pectorale genome demonstrates co-option of cell cycle regulation during the evolution of multicellularity.</title>
        <authorList>
            <person name="Hanschen E.R."/>
            <person name="Marriage T.N."/>
            <person name="Ferris P.J."/>
            <person name="Hamaji T."/>
            <person name="Toyoda A."/>
            <person name="Fujiyama A."/>
            <person name="Neme R."/>
            <person name="Noguchi H."/>
            <person name="Minakuchi Y."/>
            <person name="Suzuki M."/>
            <person name="Kawai-Toyooka H."/>
            <person name="Smith D.R."/>
            <person name="Sparks H."/>
            <person name="Anderson J."/>
            <person name="Bakaric R."/>
            <person name="Luria V."/>
            <person name="Karger A."/>
            <person name="Kirschner M.W."/>
            <person name="Durand P.M."/>
            <person name="Michod R.E."/>
            <person name="Nozaki H."/>
            <person name="Olson B.J."/>
        </authorList>
    </citation>
    <scope>NUCLEOTIDE SEQUENCE [LARGE SCALE GENOMIC DNA]</scope>
    <source>
        <strain evidence="8">NIES-2863</strain>
    </source>
</reference>
<keyword evidence="8" id="KW-1185">Reference proteome</keyword>
<dbReference type="GO" id="GO:0005886">
    <property type="term" value="C:plasma membrane"/>
    <property type="evidence" value="ECO:0007669"/>
    <property type="project" value="TreeGrafter"/>
</dbReference>
<organism evidence="7 8">
    <name type="scientific">Gonium pectorale</name>
    <name type="common">Green alga</name>
    <dbReference type="NCBI Taxonomy" id="33097"/>
    <lineage>
        <taxon>Eukaryota</taxon>
        <taxon>Viridiplantae</taxon>
        <taxon>Chlorophyta</taxon>
        <taxon>core chlorophytes</taxon>
        <taxon>Chlorophyceae</taxon>
        <taxon>CS clade</taxon>
        <taxon>Chlamydomonadales</taxon>
        <taxon>Volvocaceae</taxon>
        <taxon>Gonium</taxon>
    </lineage>
</organism>
<dbReference type="OrthoDB" id="442352at2759"/>
<evidence type="ECO:0000256" key="5">
    <source>
        <dbReference type="SAM" id="MobiDB-lite"/>
    </source>
</evidence>
<name>A0A150G0Z1_GONPE</name>
<evidence type="ECO:0000256" key="4">
    <source>
        <dbReference type="ARBA" id="ARBA00023136"/>
    </source>
</evidence>
<dbReference type="PANTHER" id="PTHR43652:SF9">
    <property type="entry name" value="RCK C-TERMINAL DOMAIN-CONTAINING PROTEIN"/>
    <property type="match status" value="1"/>
</dbReference>
<keyword evidence="4 6" id="KW-0472">Membrane</keyword>
<keyword evidence="2 6" id="KW-0812">Transmembrane</keyword>
<dbReference type="Proteomes" id="UP000075714">
    <property type="component" value="Unassembled WGS sequence"/>
</dbReference>
<protein>
    <recommendedName>
        <fullName evidence="9">Citrate transporter-like domain-containing protein</fullName>
    </recommendedName>
</protein>
<feature type="transmembrane region" description="Helical" evidence="6">
    <location>
        <begin position="118"/>
        <end position="136"/>
    </location>
</feature>
<dbReference type="PANTHER" id="PTHR43652">
    <property type="entry name" value="BASIC AMINO ACID ANTIPORTER YFCC-RELATED"/>
    <property type="match status" value="1"/>
</dbReference>
<feature type="transmembrane region" description="Helical" evidence="6">
    <location>
        <begin position="181"/>
        <end position="202"/>
    </location>
</feature>
<evidence type="ECO:0000256" key="6">
    <source>
        <dbReference type="SAM" id="Phobius"/>
    </source>
</evidence>
<evidence type="ECO:0000256" key="1">
    <source>
        <dbReference type="ARBA" id="ARBA00004141"/>
    </source>
</evidence>
<comment type="subcellular location">
    <subcellularLocation>
        <location evidence="1">Membrane</location>
        <topology evidence="1">Multi-pass membrane protein</topology>
    </subcellularLocation>
</comment>
<evidence type="ECO:0000313" key="8">
    <source>
        <dbReference type="Proteomes" id="UP000075714"/>
    </source>
</evidence>
<evidence type="ECO:0000313" key="7">
    <source>
        <dbReference type="EMBL" id="KXZ43507.1"/>
    </source>
</evidence>
<evidence type="ECO:0008006" key="9">
    <source>
        <dbReference type="Google" id="ProtNLM"/>
    </source>
</evidence>
<accession>A0A150G0Z1</accession>
<dbReference type="EMBL" id="LSYV01000089">
    <property type="protein sequence ID" value="KXZ43507.1"/>
    <property type="molecule type" value="Genomic_DNA"/>
</dbReference>